<evidence type="ECO:0000256" key="1">
    <source>
        <dbReference type="SAM" id="MobiDB-lite"/>
    </source>
</evidence>
<dbReference type="EMBL" id="CP064815">
    <property type="protein sequence ID" value="QPG77113.1"/>
    <property type="molecule type" value="Genomic_DNA"/>
</dbReference>
<organism evidence="2 3">
    <name type="scientific">Eeniella nana</name>
    <name type="common">Yeast</name>
    <name type="synonym">Brettanomyces nanus</name>
    <dbReference type="NCBI Taxonomy" id="13502"/>
    <lineage>
        <taxon>Eukaryota</taxon>
        <taxon>Fungi</taxon>
        <taxon>Dikarya</taxon>
        <taxon>Ascomycota</taxon>
        <taxon>Saccharomycotina</taxon>
        <taxon>Pichiomycetes</taxon>
        <taxon>Pichiales</taxon>
        <taxon>Pichiaceae</taxon>
        <taxon>Brettanomyces</taxon>
    </lineage>
</organism>
<evidence type="ECO:0000313" key="3">
    <source>
        <dbReference type="Proteomes" id="UP000662931"/>
    </source>
</evidence>
<protein>
    <submittedName>
        <fullName evidence="2">Uncharacterized protein</fullName>
    </submittedName>
</protein>
<keyword evidence="3" id="KW-1185">Reference proteome</keyword>
<reference evidence="2" key="1">
    <citation type="submission" date="2020-10" db="EMBL/GenBank/DDBJ databases">
        <authorList>
            <person name="Roach M.J.R."/>
        </authorList>
    </citation>
    <scope>NUCLEOTIDE SEQUENCE</scope>
    <source>
        <strain evidence="2">CBS 1945</strain>
    </source>
</reference>
<dbReference type="AlphaFoldDB" id="A0A875S894"/>
<dbReference type="OrthoDB" id="3997269at2759"/>
<evidence type="ECO:0000313" key="2">
    <source>
        <dbReference type="EMBL" id="QPG77113.1"/>
    </source>
</evidence>
<feature type="region of interest" description="Disordered" evidence="1">
    <location>
        <begin position="372"/>
        <end position="392"/>
    </location>
</feature>
<dbReference type="Proteomes" id="UP000662931">
    <property type="component" value="Chromosome 4"/>
</dbReference>
<dbReference type="KEGG" id="bnn:FOA43_004516"/>
<name>A0A875S894_EENNA</name>
<gene>
    <name evidence="2" type="ORF">FOA43_004516</name>
</gene>
<proteinExistence type="predicted"/>
<dbReference type="GeneID" id="62197916"/>
<accession>A0A875S894</accession>
<dbReference type="RefSeq" id="XP_038780678.1">
    <property type="nucleotide sequence ID" value="XM_038924750.1"/>
</dbReference>
<sequence length="392" mass="44949">MGHGMKRRNNGTDLLTYSNVKRVKTVDGRSSSQIQTPSKSLLHLLEKPHSSNLDIEINERVQGLERLIEVGQNQIETVSNSLNYVLDNFGSISSEKLTMRQKKLQNQLIHSSKQQIRMLIRRTRSQEDLLIILSHLIFREELDVDSLVNIVMKLNLEMLLSVHQRLHANPNMVRGWQSDPEVRIKAEIAYASRYKLLGSKVLSNFIINSSLESSWLPKVKTGVFQSPAYLRNMVRLLKRDENESELVQQVLDSENAFLGLCLWEMFPLNREIKDFLEKRSDSLNVLQRMLVLFMNNTLISTSREISLKLARISEHLKLCTTKKVSPKSLRRTIGTIEVILRELRDSVDLQEEGNAELLENLVDILNETKEKEADDDSEYTLGTVSLARGDGE</sequence>